<organism evidence="2">
    <name type="scientific">Alexandrium catenella</name>
    <name type="common">Red tide dinoflagellate</name>
    <name type="synonym">Gonyaulax catenella</name>
    <dbReference type="NCBI Taxonomy" id="2925"/>
    <lineage>
        <taxon>Eukaryota</taxon>
        <taxon>Sar</taxon>
        <taxon>Alveolata</taxon>
        <taxon>Dinophyceae</taxon>
        <taxon>Gonyaulacales</taxon>
        <taxon>Pyrocystaceae</taxon>
        <taxon>Alexandrium</taxon>
    </lineage>
</organism>
<feature type="compositionally biased region" description="Basic residues" evidence="1">
    <location>
        <begin position="320"/>
        <end position="329"/>
    </location>
</feature>
<evidence type="ECO:0000313" key="2">
    <source>
        <dbReference type="EMBL" id="CAD9094390.1"/>
    </source>
</evidence>
<name>A0A7S1PPC5_ALECA</name>
<feature type="compositionally biased region" description="Basic and acidic residues" evidence="1">
    <location>
        <begin position="293"/>
        <end position="310"/>
    </location>
</feature>
<gene>
    <name evidence="2" type="ORF">ACAT0790_LOCUS4326</name>
</gene>
<evidence type="ECO:0000256" key="1">
    <source>
        <dbReference type="SAM" id="MobiDB-lite"/>
    </source>
</evidence>
<reference evidence="2" key="1">
    <citation type="submission" date="2021-01" db="EMBL/GenBank/DDBJ databases">
        <authorList>
            <person name="Corre E."/>
            <person name="Pelletier E."/>
            <person name="Niang G."/>
            <person name="Scheremetjew M."/>
            <person name="Finn R."/>
            <person name="Kale V."/>
            <person name="Holt S."/>
            <person name="Cochrane G."/>
            <person name="Meng A."/>
            <person name="Brown T."/>
            <person name="Cohen L."/>
        </authorList>
    </citation>
    <scope>NUCLEOTIDE SEQUENCE</scope>
    <source>
        <strain evidence="2">OF101</strain>
    </source>
</reference>
<feature type="compositionally biased region" description="Basic and acidic residues" evidence="1">
    <location>
        <begin position="391"/>
        <end position="400"/>
    </location>
</feature>
<dbReference type="AlphaFoldDB" id="A0A7S1PPC5"/>
<accession>A0A7S1PPC5</accession>
<dbReference type="EMBL" id="HBGE01007183">
    <property type="protein sequence ID" value="CAD9094390.1"/>
    <property type="molecule type" value="Transcribed_RNA"/>
</dbReference>
<feature type="compositionally biased region" description="Basic and acidic residues" evidence="1">
    <location>
        <begin position="330"/>
        <end position="339"/>
    </location>
</feature>
<feature type="region of interest" description="Disordered" evidence="1">
    <location>
        <begin position="1"/>
        <end position="32"/>
    </location>
</feature>
<sequence>MDQGGGDAGSDVSYESVASEGGYEPASERGRDQLPRIISSSHCVEVFRRVRWTDGAFCCRAPSPDEGEDGGKVLPLRAQRPQPFDPLSGLPPRLMRFDGAMEAWLEEMPLPRDPLHIPRPYISLNDAANRPDLSILKAGNRRAILWYFNLEFLQQLWPLFLQPDEAGLKYWERALLERDCTIQSTHLEVGQVNCPPGKAGKARGQWLKSLFAAMQATKWTPDGEARSLLLKRRHSHASMSIGDAVQIGGELFVAGLAGFVAVKEGWRLLPANYEPENEEPEPVPAGGKVATARQEKVAASKKEGAKEGAKEGGGGGGGGRKGKGGRGKGKGGDDAEGGRKGGKGRAKAAGGEGRGKGGGEENSRRTKEPRAKEPGPADRADRRKLRAQLQAKREQLQGNH</sequence>
<feature type="region of interest" description="Disordered" evidence="1">
    <location>
        <begin position="273"/>
        <end position="400"/>
    </location>
</feature>
<proteinExistence type="predicted"/>
<protein>
    <submittedName>
        <fullName evidence="2">Uncharacterized protein</fullName>
    </submittedName>
</protein>
<feature type="compositionally biased region" description="Basic and acidic residues" evidence="1">
    <location>
        <begin position="353"/>
        <end position="381"/>
    </location>
</feature>